<dbReference type="Pfam" id="PF01315">
    <property type="entry name" value="Ald_Xan_dh_C"/>
    <property type="match status" value="1"/>
</dbReference>
<evidence type="ECO:0000313" key="5">
    <source>
        <dbReference type="Proteomes" id="UP000002027"/>
    </source>
</evidence>
<keyword evidence="1" id="KW-0500">Molybdenum</keyword>
<accession>D1C785</accession>
<dbReference type="OrthoDB" id="135295at2"/>
<name>D1C785_SPHTD</name>
<dbReference type="Pfam" id="PF02738">
    <property type="entry name" value="MoCoBD_1"/>
    <property type="match status" value="1"/>
</dbReference>
<dbReference type="FunCoup" id="D1C785">
    <property type="interactions" value="162"/>
</dbReference>
<evidence type="ECO:0000313" key="4">
    <source>
        <dbReference type="EMBL" id="ACZ39731.1"/>
    </source>
</evidence>
<evidence type="ECO:0000256" key="2">
    <source>
        <dbReference type="ARBA" id="ARBA00023002"/>
    </source>
</evidence>
<feature type="domain" description="Aldehyde oxidase/xanthine dehydrogenase a/b hammerhead" evidence="3">
    <location>
        <begin position="26"/>
        <end position="136"/>
    </location>
</feature>
<sequence length="809" mass="88945">MAETTTNRPKWIGQSLKRVEDPRFLRGKGRYIDDIQLPNMAVAAVLRSPHAHARIVRIDTSAAERLPGVHVVVTGKDVAERMAPLPTFAVGPIYQHLLAVDKVRHVGEGVAAVVAENRYIAEDACDLIEVEYEPLPPVVDPFEAMKPDAPLVHEALGSNIAYARTFTFGEFERDFADADHIVRAKLYWPRSSGMPMETNGAIGDYDEGTGLLTVYANSMSFTYFQWLIATSLKIPASKLRVVPINAGGSFGSKFFMHKVPTMAGFLSMVAGRPVKYIEDRIEHILANDHCGSDRHYDVALAVDRDGTMRALKISCVDDYGAYLQFGTGTHGNALAQVTGPYRIPSVQYELTAVLTNKNQQGAYRGFGSEVNNWVLERMVDFASQELGIDPVEIRRKNFIRPDEFPYRSPTGNIYDSGNYEGVLEKALALADYDHWVAERERARKEGRYLGIGIVTAQERSVFSSTEFWFWFDKPEFPVTSSPESATVTIDPTGKFVVTLHSLAFWGNSPETVAAQVVAEQFDIDPRDVVITYADSQRALPGTGPGGSRYTVMVTGALVGASERLKDKIKKIAAHRLDVSPEDLEFREGKVQVKGAPDRSLTLSEIALSAYMFKLALPEDVESGLEASFTYDHPYTTLPSPDRKDLGVFYPFMGHACHIAVVEVDPETGQFIYHKYAAVADAGTVVNPMTLDGHLTGGTAQGLGTALYEEYVYDENGQMLTANFMDYLVPTAMEVPPIAIDHQETPSPYTPYGIKGAGEGGRMMAPGVITSAIENALAPFGIRITELPITPSKLVQWIEESKARGQSTAS</sequence>
<dbReference type="InterPro" id="IPR046867">
    <property type="entry name" value="AldOxase/xan_DH_MoCoBD2"/>
</dbReference>
<proteinExistence type="predicted"/>
<reference evidence="5" key="1">
    <citation type="submission" date="2009-11" db="EMBL/GenBank/DDBJ databases">
        <title>The complete chromosome 1 of Sphaerobacter thermophilus DSM 20745.</title>
        <authorList>
            <person name="Lucas S."/>
            <person name="Copeland A."/>
            <person name="Lapidus A."/>
            <person name="Glavina del Rio T."/>
            <person name="Dalin E."/>
            <person name="Tice H."/>
            <person name="Bruce D."/>
            <person name="Goodwin L."/>
            <person name="Pitluck S."/>
            <person name="Kyrpides N."/>
            <person name="Mavromatis K."/>
            <person name="Ivanova N."/>
            <person name="Mikhailova N."/>
            <person name="LaButti K.M."/>
            <person name="Clum A."/>
            <person name="Sun H.I."/>
            <person name="Brettin T."/>
            <person name="Detter J.C."/>
            <person name="Han C."/>
            <person name="Larimer F."/>
            <person name="Land M."/>
            <person name="Hauser L."/>
            <person name="Markowitz V."/>
            <person name="Cheng J.F."/>
            <person name="Hugenholtz P."/>
            <person name="Woyke T."/>
            <person name="Wu D."/>
            <person name="Steenblock K."/>
            <person name="Schneider S."/>
            <person name="Pukall R."/>
            <person name="Goeker M."/>
            <person name="Klenk H.P."/>
            <person name="Eisen J.A."/>
        </authorList>
    </citation>
    <scope>NUCLEOTIDE SEQUENCE [LARGE SCALE GENOMIC DNA]</scope>
    <source>
        <strain evidence="5">ATCC 49802 / DSM 20745 / S 6022</strain>
    </source>
</reference>
<dbReference type="PANTHER" id="PTHR11908">
    <property type="entry name" value="XANTHINE DEHYDROGENASE"/>
    <property type="match status" value="1"/>
</dbReference>
<evidence type="ECO:0000259" key="3">
    <source>
        <dbReference type="SMART" id="SM01008"/>
    </source>
</evidence>
<dbReference type="InterPro" id="IPR008274">
    <property type="entry name" value="AldOxase/xan_DH_MoCoBD1"/>
</dbReference>
<dbReference type="eggNOG" id="COG1529">
    <property type="taxonomic scope" value="Bacteria"/>
</dbReference>
<dbReference type="GO" id="GO:0016491">
    <property type="term" value="F:oxidoreductase activity"/>
    <property type="evidence" value="ECO:0007669"/>
    <property type="project" value="UniProtKB-KW"/>
</dbReference>
<dbReference type="InterPro" id="IPR037165">
    <property type="entry name" value="AldOxase/xan_DH_Mopterin-bd_sf"/>
</dbReference>
<dbReference type="AlphaFoldDB" id="D1C785"/>
<dbReference type="Pfam" id="PF20256">
    <property type="entry name" value="MoCoBD_2"/>
    <property type="match status" value="1"/>
</dbReference>
<evidence type="ECO:0000256" key="1">
    <source>
        <dbReference type="ARBA" id="ARBA00022505"/>
    </source>
</evidence>
<dbReference type="Gene3D" id="3.90.1170.50">
    <property type="entry name" value="Aldehyde oxidase/xanthine dehydrogenase, a/b hammerhead"/>
    <property type="match status" value="1"/>
</dbReference>
<dbReference type="RefSeq" id="WP_012872772.1">
    <property type="nucleotide sequence ID" value="NC_013523.1"/>
</dbReference>
<dbReference type="SUPFAM" id="SSF54665">
    <property type="entry name" value="CO dehydrogenase molybdoprotein N-domain-like"/>
    <property type="match status" value="1"/>
</dbReference>
<dbReference type="GO" id="GO:0005506">
    <property type="term" value="F:iron ion binding"/>
    <property type="evidence" value="ECO:0007669"/>
    <property type="project" value="InterPro"/>
</dbReference>
<dbReference type="HOGENOM" id="CLU_001681_2_0_0"/>
<dbReference type="Proteomes" id="UP000002027">
    <property type="component" value="Chromosome 1"/>
</dbReference>
<dbReference type="SMART" id="SM01008">
    <property type="entry name" value="Ald_Xan_dh_C"/>
    <property type="match status" value="1"/>
</dbReference>
<dbReference type="KEGG" id="sti:Sthe_2310"/>
<protein>
    <submittedName>
        <fullName evidence="4">Aldehyde oxidase and xanthine dehydrogenase molybdopterin binding protein</fullName>
    </submittedName>
</protein>
<dbReference type="InterPro" id="IPR016208">
    <property type="entry name" value="Ald_Oxase/xanthine_DH-like"/>
</dbReference>
<dbReference type="SUPFAM" id="SSF56003">
    <property type="entry name" value="Molybdenum cofactor-binding domain"/>
    <property type="match status" value="1"/>
</dbReference>
<dbReference type="PANTHER" id="PTHR11908:SF132">
    <property type="entry name" value="ALDEHYDE OXIDASE 1-RELATED"/>
    <property type="match status" value="1"/>
</dbReference>
<dbReference type="EMBL" id="CP001823">
    <property type="protein sequence ID" value="ACZ39731.1"/>
    <property type="molecule type" value="Genomic_DNA"/>
</dbReference>
<dbReference type="Gene3D" id="3.30.365.10">
    <property type="entry name" value="Aldehyde oxidase/xanthine dehydrogenase, molybdopterin binding domain"/>
    <property type="match status" value="4"/>
</dbReference>
<dbReference type="STRING" id="479434.Sthe_2310"/>
<keyword evidence="5" id="KW-1185">Reference proteome</keyword>
<dbReference type="InParanoid" id="D1C785"/>
<gene>
    <name evidence="4" type="ordered locus">Sthe_2310</name>
</gene>
<organism evidence="4 5">
    <name type="scientific">Sphaerobacter thermophilus (strain ATCC 49802 / DSM 20745 / KCCM 41009 / NCIMB 13125 / S 6022)</name>
    <dbReference type="NCBI Taxonomy" id="479434"/>
    <lineage>
        <taxon>Bacteria</taxon>
        <taxon>Pseudomonadati</taxon>
        <taxon>Thermomicrobiota</taxon>
        <taxon>Thermomicrobia</taxon>
        <taxon>Sphaerobacterales</taxon>
        <taxon>Sphaerobacterineae</taxon>
        <taxon>Sphaerobacteraceae</taxon>
        <taxon>Sphaerobacter</taxon>
    </lineage>
</organism>
<keyword evidence="2" id="KW-0560">Oxidoreductase</keyword>
<dbReference type="InterPro" id="IPR036856">
    <property type="entry name" value="Ald_Oxase/Xan_DH_a/b_sf"/>
</dbReference>
<dbReference type="InterPro" id="IPR000674">
    <property type="entry name" value="Ald_Oxase/Xan_DH_a/b"/>
</dbReference>
<reference evidence="4 5" key="2">
    <citation type="journal article" date="2010" name="Stand. Genomic Sci.">
        <title>Complete genome sequence of Desulfohalobium retbaense type strain (HR(100)).</title>
        <authorList>
            <person name="Spring S."/>
            <person name="Nolan M."/>
            <person name="Lapidus A."/>
            <person name="Glavina Del Rio T."/>
            <person name="Copeland A."/>
            <person name="Tice H."/>
            <person name="Cheng J.F."/>
            <person name="Lucas S."/>
            <person name="Land M."/>
            <person name="Chen F."/>
            <person name="Bruce D."/>
            <person name="Goodwin L."/>
            <person name="Pitluck S."/>
            <person name="Ivanova N."/>
            <person name="Mavromatis K."/>
            <person name="Mikhailova N."/>
            <person name="Pati A."/>
            <person name="Chen A."/>
            <person name="Palaniappan K."/>
            <person name="Hauser L."/>
            <person name="Chang Y.J."/>
            <person name="Jeffries C.D."/>
            <person name="Munk C."/>
            <person name="Kiss H."/>
            <person name="Chain P."/>
            <person name="Han C."/>
            <person name="Brettin T."/>
            <person name="Detter J.C."/>
            <person name="Schuler E."/>
            <person name="Goker M."/>
            <person name="Rohde M."/>
            <person name="Bristow J."/>
            <person name="Eisen J.A."/>
            <person name="Markowitz V."/>
            <person name="Hugenholtz P."/>
            <person name="Kyrpides N.C."/>
            <person name="Klenk H.P."/>
        </authorList>
    </citation>
    <scope>NUCLEOTIDE SEQUENCE [LARGE SCALE GENOMIC DNA]</scope>
    <source>
        <strain evidence="5">ATCC 49802 / DSM 20745 / S 6022</strain>
    </source>
</reference>